<reference evidence="2" key="1">
    <citation type="journal article" date="2020" name="Nature">
        <title>Giant virus diversity and host interactions through global metagenomics.</title>
        <authorList>
            <person name="Schulz F."/>
            <person name="Roux S."/>
            <person name="Paez-Espino D."/>
            <person name="Jungbluth S."/>
            <person name="Walsh D.A."/>
            <person name="Denef V.J."/>
            <person name="McMahon K.D."/>
            <person name="Konstantinidis K.T."/>
            <person name="Eloe-Fadrosh E.A."/>
            <person name="Kyrpides N.C."/>
            <person name="Woyke T."/>
        </authorList>
    </citation>
    <scope>NUCLEOTIDE SEQUENCE</scope>
    <source>
        <strain evidence="2">GVMAG-M-3300023174-102</strain>
    </source>
</reference>
<protein>
    <recommendedName>
        <fullName evidence="1">Bacteriophage T5 Orf172 DNA-binding domain-containing protein</fullName>
    </recommendedName>
</protein>
<sequence length="260" mass="30544">MEFIYDNSKILRVFGTIDNPLFLASDIASIFTQTVENIAINLVNLDDVIIHNNDIFITLRGAESLKSGLVDEKVKSWFNLHVLTTLREAKHIERIKQLEAEMHVINETCKRLKLLHDNIKFKRSYHRYRKGPSVYFVKDPWRFGNYIKIGNSDDINETLRTYRRFAPETQLLHIIYLNESKLLEQCMKVKYRNNLTHLNHEVVYNICLDELVYNANAIINTLNLEVTVDESVDKYNNIVEDIDLLPVNNPKKRKYSMTQI</sequence>
<organism evidence="2">
    <name type="scientific">viral metagenome</name>
    <dbReference type="NCBI Taxonomy" id="1070528"/>
    <lineage>
        <taxon>unclassified sequences</taxon>
        <taxon>metagenomes</taxon>
        <taxon>organismal metagenomes</taxon>
    </lineage>
</organism>
<feature type="domain" description="Bacteriophage T5 Orf172 DNA-binding" evidence="1">
    <location>
        <begin position="134"/>
        <end position="190"/>
    </location>
</feature>
<evidence type="ECO:0000313" key="2">
    <source>
        <dbReference type="EMBL" id="QHT09510.1"/>
    </source>
</evidence>
<evidence type="ECO:0000259" key="1">
    <source>
        <dbReference type="Pfam" id="PF10544"/>
    </source>
</evidence>
<dbReference type="AlphaFoldDB" id="A0A6C0CZV8"/>
<accession>A0A6C0CZV8</accession>
<dbReference type="InterPro" id="IPR018306">
    <property type="entry name" value="Phage_T5_Orf172_DNA-bd"/>
</dbReference>
<proteinExistence type="predicted"/>
<dbReference type="EMBL" id="MN739512">
    <property type="protein sequence ID" value="QHT09510.1"/>
    <property type="molecule type" value="Genomic_DNA"/>
</dbReference>
<name>A0A6C0CZV8_9ZZZZ</name>
<dbReference type="Pfam" id="PF10544">
    <property type="entry name" value="T5orf172"/>
    <property type="match status" value="1"/>
</dbReference>